<dbReference type="PROSITE" id="PS01187">
    <property type="entry name" value="EGF_CA"/>
    <property type="match status" value="1"/>
</dbReference>
<dbReference type="FunFam" id="2.10.25.10:FF:000038">
    <property type="entry name" value="Fibrillin 2"/>
    <property type="match status" value="1"/>
</dbReference>
<dbReference type="EMBL" id="JACGCM010002205">
    <property type="protein sequence ID" value="KAF6143550.1"/>
    <property type="molecule type" value="Genomic_DNA"/>
</dbReference>
<dbReference type="CDD" id="cd00054">
    <property type="entry name" value="EGF_CA"/>
    <property type="match status" value="1"/>
</dbReference>
<dbReference type="SMART" id="SM00179">
    <property type="entry name" value="EGF_CA"/>
    <property type="match status" value="1"/>
</dbReference>
<comment type="caution">
    <text evidence="6">The sequence shown here is derived from an EMBL/GenBank/DDBJ whole genome shotgun (WGS) entry which is preliminary data.</text>
</comment>
<dbReference type="PROSITE" id="PS00010">
    <property type="entry name" value="ASX_HYDROXYL"/>
    <property type="match status" value="1"/>
</dbReference>
<dbReference type="GO" id="GO:0005509">
    <property type="term" value="F:calcium ion binding"/>
    <property type="evidence" value="ECO:0007669"/>
    <property type="project" value="InterPro"/>
</dbReference>
<accession>A0A7J7LLY1</accession>
<evidence type="ECO:0000313" key="6">
    <source>
        <dbReference type="EMBL" id="KAF6143550.1"/>
    </source>
</evidence>
<keyword evidence="3" id="KW-0677">Repeat</keyword>
<dbReference type="InterPro" id="IPR000152">
    <property type="entry name" value="EGF-type_Asp/Asn_hydroxyl_site"/>
</dbReference>
<dbReference type="PANTHER" id="PTHR33491">
    <property type="entry name" value="OSJNBA0016N04.9 PROTEIN"/>
    <property type="match status" value="1"/>
</dbReference>
<reference evidence="6 7" key="1">
    <citation type="journal article" date="2020" name="IScience">
        <title>Genome Sequencing of the Endangered Kingdonia uniflora (Circaeasteraceae, Ranunculales) Reveals Potential Mechanisms of Evolutionary Specialization.</title>
        <authorList>
            <person name="Sun Y."/>
            <person name="Deng T."/>
            <person name="Zhang A."/>
            <person name="Moore M.J."/>
            <person name="Landis J.B."/>
            <person name="Lin N."/>
            <person name="Zhang H."/>
            <person name="Zhang X."/>
            <person name="Huang J."/>
            <person name="Zhang X."/>
            <person name="Sun H."/>
            <person name="Wang H."/>
        </authorList>
    </citation>
    <scope>NUCLEOTIDE SEQUENCE [LARGE SCALE GENOMIC DNA]</scope>
    <source>
        <strain evidence="6">TB1705</strain>
        <tissue evidence="6">Leaf</tissue>
    </source>
</reference>
<dbReference type="AlphaFoldDB" id="A0A7J7LLY1"/>
<dbReference type="InterPro" id="IPR001881">
    <property type="entry name" value="EGF-like_Ca-bd_dom"/>
</dbReference>
<dbReference type="SUPFAM" id="SSF57196">
    <property type="entry name" value="EGF/Laminin"/>
    <property type="match status" value="1"/>
</dbReference>
<keyword evidence="1" id="KW-0245">EGF-like domain</keyword>
<dbReference type="Gene3D" id="2.90.20.10">
    <property type="entry name" value="Plasmodium vivax P25 domain"/>
    <property type="match status" value="1"/>
</dbReference>
<protein>
    <recommendedName>
        <fullName evidence="5">EGF-like calcium-binding domain-containing protein</fullName>
    </recommendedName>
</protein>
<dbReference type="OrthoDB" id="4062651at2759"/>
<proteinExistence type="predicted"/>
<dbReference type="InterPro" id="IPR018097">
    <property type="entry name" value="EGF_Ca-bd_CS"/>
</dbReference>
<evidence type="ECO:0000256" key="2">
    <source>
        <dbReference type="ARBA" id="ARBA00022729"/>
    </source>
</evidence>
<evidence type="ECO:0000256" key="3">
    <source>
        <dbReference type="ARBA" id="ARBA00022737"/>
    </source>
</evidence>
<dbReference type="Proteomes" id="UP000541444">
    <property type="component" value="Unassembled WGS sequence"/>
</dbReference>
<keyword evidence="4" id="KW-1015">Disulfide bond</keyword>
<sequence length="310" mass="34509">MAPPILSLALPSETGQVLSIQSHTVQNDERKLFCLIASNRIDKSRLIALSDDIEDVDERSSSGIECCQTAIPKELKSLYLDLKSYYNHFVSWKFNPCSYAFLADTYEFKFSRSNLSNYTGGMGLDFQNDFINETRFPVVLDWVVGLGTCKEAKRNLKSYACGDNTDCADSTNGPGYNYYCNPGYEGNPYFLDGCKDTDECSAPKTPCEKTCTNMSGSYDCSCPQGYEYNGLDWEFLVSCGYVTGFPAGFFGLHRRYVAGLGFLGLRFIPVGYGYDAGWNFLVSYGYDAMLVGIFLGPPQAIFAGRYSYSL</sequence>
<gene>
    <name evidence="6" type="ORF">GIB67_029719</name>
</gene>
<dbReference type="Pfam" id="PF07645">
    <property type="entry name" value="EGF_CA"/>
    <property type="match status" value="1"/>
</dbReference>
<evidence type="ECO:0000313" key="7">
    <source>
        <dbReference type="Proteomes" id="UP000541444"/>
    </source>
</evidence>
<feature type="domain" description="EGF-like calcium-binding" evidence="5">
    <location>
        <begin position="196"/>
        <end position="234"/>
    </location>
</feature>
<dbReference type="InterPro" id="IPR049883">
    <property type="entry name" value="NOTCH1_EGF-like"/>
</dbReference>
<evidence type="ECO:0000256" key="4">
    <source>
        <dbReference type="ARBA" id="ARBA00023157"/>
    </source>
</evidence>
<organism evidence="6 7">
    <name type="scientific">Kingdonia uniflora</name>
    <dbReference type="NCBI Taxonomy" id="39325"/>
    <lineage>
        <taxon>Eukaryota</taxon>
        <taxon>Viridiplantae</taxon>
        <taxon>Streptophyta</taxon>
        <taxon>Embryophyta</taxon>
        <taxon>Tracheophyta</taxon>
        <taxon>Spermatophyta</taxon>
        <taxon>Magnoliopsida</taxon>
        <taxon>Ranunculales</taxon>
        <taxon>Circaeasteraceae</taxon>
        <taxon>Kingdonia</taxon>
    </lineage>
</organism>
<evidence type="ECO:0000259" key="5">
    <source>
        <dbReference type="SMART" id="SM00179"/>
    </source>
</evidence>
<name>A0A7J7LLY1_9MAGN</name>
<evidence type="ECO:0000256" key="1">
    <source>
        <dbReference type="ARBA" id="ARBA00022536"/>
    </source>
</evidence>
<keyword evidence="2" id="KW-0732">Signal</keyword>
<keyword evidence="7" id="KW-1185">Reference proteome</keyword>